<feature type="region of interest" description="Disordered" evidence="2">
    <location>
        <begin position="1"/>
        <end position="26"/>
    </location>
</feature>
<dbReference type="Gene3D" id="1.10.10.2830">
    <property type="match status" value="1"/>
</dbReference>
<dbReference type="RefSeq" id="WP_137736207.1">
    <property type="nucleotide sequence ID" value="NZ_KX364409.1"/>
</dbReference>
<dbReference type="AlphaFoldDB" id="A0A1I9S273"/>
<geneLocation type="plasmid" evidence="4">
    <name>pAsa8</name>
</geneLocation>
<evidence type="ECO:0000313" key="4">
    <source>
        <dbReference type="EMBL" id="AOZ60665.1"/>
    </source>
</evidence>
<dbReference type="InterPro" id="IPR004437">
    <property type="entry name" value="ParB/RepB/Spo0J"/>
</dbReference>
<dbReference type="GO" id="GO:0007059">
    <property type="term" value="P:chromosome segregation"/>
    <property type="evidence" value="ECO:0007669"/>
    <property type="project" value="TreeGrafter"/>
</dbReference>
<dbReference type="Pfam" id="PF02195">
    <property type="entry name" value="ParB_N"/>
    <property type="match status" value="1"/>
</dbReference>
<sequence length="373" mass="41057">MGKAAKGITLFKKPEPDDKGTTPVSKPEYFFIPDVAAGRTLVEIPHDRVRPDPDQPRTEWAEEDLDDLQGKVEPAGRLLQPITVREDPDKPGYFVIKTGEGRWRVTGPDRLDWATITCIIESSDMEVDTQDVFANQILENIGKIAMRPLQLAQAIEKWMHGFDGKRKSGREAAAKFGLSETAISRYRKLLGADERIQALAGRLTNINTLTSLVDLSRLDEAKFEDVITQLDAGTLLNAERYLQQLVAGLKSPQDRSKSGTSSATNTSENPDANPELIEGGGEEPSTTSPKNGKQQRQKRVPGNATPAHLQCGWNETLTLVDETIPTVDSITAAEADGFAVLQFQMAGGPISMKLSFEQQLQLKWLLDKAAENH</sequence>
<feature type="compositionally biased region" description="Polar residues" evidence="2">
    <location>
        <begin position="258"/>
        <end position="270"/>
    </location>
</feature>
<comment type="similarity">
    <text evidence="1">Belongs to the ParB family.</text>
</comment>
<name>A0A1I9S273_AERSS</name>
<dbReference type="PANTHER" id="PTHR33375:SF1">
    <property type="entry name" value="CHROMOSOME-PARTITIONING PROTEIN PARB-RELATED"/>
    <property type="match status" value="1"/>
</dbReference>
<evidence type="ECO:0000256" key="1">
    <source>
        <dbReference type="ARBA" id="ARBA00006295"/>
    </source>
</evidence>
<organism evidence="4">
    <name type="scientific">Aeromonas salmonicida subsp. salmonicida</name>
    <dbReference type="NCBI Taxonomy" id="29491"/>
    <lineage>
        <taxon>Bacteria</taxon>
        <taxon>Pseudomonadati</taxon>
        <taxon>Pseudomonadota</taxon>
        <taxon>Gammaproteobacteria</taxon>
        <taxon>Aeromonadales</taxon>
        <taxon>Aeromonadaceae</taxon>
        <taxon>Aeromonas</taxon>
    </lineage>
</organism>
<dbReference type="Gene3D" id="3.90.1530.30">
    <property type="match status" value="1"/>
</dbReference>
<dbReference type="SUPFAM" id="SSF110849">
    <property type="entry name" value="ParB/Sulfiredoxin"/>
    <property type="match status" value="1"/>
</dbReference>
<dbReference type="GO" id="GO:0003677">
    <property type="term" value="F:DNA binding"/>
    <property type="evidence" value="ECO:0007669"/>
    <property type="project" value="InterPro"/>
</dbReference>
<proteinExistence type="inferred from homology"/>
<dbReference type="EMBL" id="KX364409">
    <property type="protein sequence ID" value="AOZ60665.1"/>
    <property type="molecule type" value="Genomic_DNA"/>
</dbReference>
<reference evidence="4" key="1">
    <citation type="journal article" date="2016" name="Sci. Rep.">
        <title>Diversity of antibiotic-resistance genes in Canadian isolates of Aeromonas salmonicida subsp. salmonicida: dominance of pSN254b and discovery of pAsa8.</title>
        <authorList>
            <person name="Trudel M.V."/>
            <person name="Vincent A.T."/>
            <person name="Attere S.A."/>
            <person name="Labbe M."/>
            <person name="Derome N."/>
            <person name="Culley A.I."/>
            <person name="Charette S.J."/>
        </authorList>
    </citation>
    <scope>NUCLEOTIDE SEQUENCE</scope>
    <source>
        <strain evidence="4">M16474-11</strain>
        <plasmid evidence="4">pAsa8</plasmid>
    </source>
</reference>
<dbReference type="InterPro" id="IPR036086">
    <property type="entry name" value="ParB/Sulfiredoxin_sf"/>
</dbReference>
<protein>
    <submittedName>
        <fullName evidence="4">Putative truncated Chromosome (Plasmid) partitioning protein ParB</fullName>
    </submittedName>
</protein>
<evidence type="ECO:0000256" key="2">
    <source>
        <dbReference type="SAM" id="MobiDB-lite"/>
    </source>
</evidence>
<feature type="region of interest" description="Disordered" evidence="2">
    <location>
        <begin position="249"/>
        <end position="308"/>
    </location>
</feature>
<dbReference type="SUPFAM" id="SSF109709">
    <property type="entry name" value="KorB DNA-binding domain-like"/>
    <property type="match status" value="1"/>
</dbReference>
<dbReference type="InterPro" id="IPR050336">
    <property type="entry name" value="Chromosome_partition/occlusion"/>
</dbReference>
<dbReference type="PANTHER" id="PTHR33375">
    <property type="entry name" value="CHROMOSOME-PARTITIONING PROTEIN PARB-RELATED"/>
    <property type="match status" value="1"/>
</dbReference>
<dbReference type="NCBIfam" id="TIGR00180">
    <property type="entry name" value="parB_part"/>
    <property type="match status" value="1"/>
</dbReference>
<feature type="domain" description="ParB-like N-terminal" evidence="3">
    <location>
        <begin position="42"/>
        <end position="141"/>
    </location>
</feature>
<evidence type="ECO:0000259" key="3">
    <source>
        <dbReference type="SMART" id="SM00470"/>
    </source>
</evidence>
<dbReference type="GO" id="GO:0005694">
    <property type="term" value="C:chromosome"/>
    <property type="evidence" value="ECO:0007669"/>
    <property type="project" value="TreeGrafter"/>
</dbReference>
<dbReference type="SMART" id="SM00470">
    <property type="entry name" value="ParB"/>
    <property type="match status" value="1"/>
</dbReference>
<keyword evidence="4" id="KW-0614">Plasmid</keyword>
<dbReference type="InterPro" id="IPR003115">
    <property type="entry name" value="ParB_N"/>
</dbReference>
<accession>A0A1I9S273</accession>